<dbReference type="Pfam" id="PF13521">
    <property type="entry name" value="AAA_28"/>
    <property type="match status" value="1"/>
</dbReference>
<dbReference type="Proteomes" id="UP001218188">
    <property type="component" value="Unassembled WGS sequence"/>
</dbReference>
<evidence type="ECO:0000313" key="2">
    <source>
        <dbReference type="EMBL" id="KAJ7022447.1"/>
    </source>
</evidence>
<keyword evidence="3" id="KW-1185">Reference proteome</keyword>
<protein>
    <submittedName>
        <fullName evidence="2">AAA domain-containing protein</fullName>
    </submittedName>
</protein>
<dbReference type="InterPro" id="IPR027417">
    <property type="entry name" value="P-loop_NTPase"/>
</dbReference>
<dbReference type="InterPro" id="IPR038727">
    <property type="entry name" value="NadR/Ttd14_AAA_dom"/>
</dbReference>
<feature type="domain" description="NadR/Ttd14 AAA" evidence="1">
    <location>
        <begin position="6"/>
        <end position="170"/>
    </location>
</feature>
<proteinExistence type="predicted"/>
<evidence type="ECO:0000259" key="1">
    <source>
        <dbReference type="Pfam" id="PF13521"/>
    </source>
</evidence>
<dbReference type="EMBL" id="JARJCM010000209">
    <property type="protein sequence ID" value="KAJ7022447.1"/>
    <property type="molecule type" value="Genomic_DNA"/>
</dbReference>
<accession>A0AAD6WRG1</accession>
<dbReference type="AlphaFoldDB" id="A0AAD6WRG1"/>
<dbReference type="SUPFAM" id="SSF52540">
    <property type="entry name" value="P-loop containing nucleoside triphosphate hydrolases"/>
    <property type="match status" value="1"/>
</dbReference>
<dbReference type="Gene3D" id="3.40.50.300">
    <property type="entry name" value="P-loop containing nucleotide triphosphate hydrolases"/>
    <property type="match status" value="1"/>
</dbReference>
<gene>
    <name evidence="2" type="ORF">C8F04DRAFT_1137950</name>
</gene>
<reference evidence="2" key="1">
    <citation type="submission" date="2023-03" db="EMBL/GenBank/DDBJ databases">
        <title>Massive genome expansion in bonnet fungi (Mycena s.s.) driven by repeated elements and novel gene families across ecological guilds.</title>
        <authorList>
            <consortium name="Lawrence Berkeley National Laboratory"/>
            <person name="Harder C.B."/>
            <person name="Miyauchi S."/>
            <person name="Viragh M."/>
            <person name="Kuo A."/>
            <person name="Thoen E."/>
            <person name="Andreopoulos B."/>
            <person name="Lu D."/>
            <person name="Skrede I."/>
            <person name="Drula E."/>
            <person name="Henrissat B."/>
            <person name="Morin E."/>
            <person name="Kohler A."/>
            <person name="Barry K."/>
            <person name="LaButti K."/>
            <person name="Morin E."/>
            <person name="Salamov A."/>
            <person name="Lipzen A."/>
            <person name="Mereny Z."/>
            <person name="Hegedus B."/>
            <person name="Baldrian P."/>
            <person name="Stursova M."/>
            <person name="Weitz H."/>
            <person name="Taylor A."/>
            <person name="Grigoriev I.V."/>
            <person name="Nagy L.G."/>
            <person name="Martin F."/>
            <person name="Kauserud H."/>
        </authorList>
    </citation>
    <scope>NUCLEOTIDE SEQUENCE</scope>
    <source>
        <strain evidence="2">CBHHK200</strain>
    </source>
</reference>
<comment type="caution">
    <text evidence="2">The sequence shown here is derived from an EMBL/GenBank/DDBJ whole genome shotgun (WGS) entry which is preliminary data.</text>
</comment>
<sequence length="197" mass="22182">MVRCARVYVVGPSSTGKTTLCNALAQRLNLKGPQFVTEVARRVIKALGLGREDIGLLDMQKAIMLAHLERERENEGSSIQLCDRSAIDPIVYAIFTAANPADAESRKQVLLDLPEFQQALPRYRESLFVLLAPVKEWMVDDGFRHVGDESEILTIFRSTLSELGIQYREIGTEIRFLPERTAFVLALATESHFALRY</sequence>
<name>A0AAD6WRG1_9AGAR</name>
<organism evidence="2 3">
    <name type="scientific">Mycena alexandri</name>
    <dbReference type="NCBI Taxonomy" id="1745969"/>
    <lineage>
        <taxon>Eukaryota</taxon>
        <taxon>Fungi</taxon>
        <taxon>Dikarya</taxon>
        <taxon>Basidiomycota</taxon>
        <taxon>Agaricomycotina</taxon>
        <taxon>Agaricomycetes</taxon>
        <taxon>Agaricomycetidae</taxon>
        <taxon>Agaricales</taxon>
        <taxon>Marasmiineae</taxon>
        <taxon>Mycenaceae</taxon>
        <taxon>Mycena</taxon>
    </lineage>
</organism>
<evidence type="ECO:0000313" key="3">
    <source>
        <dbReference type="Proteomes" id="UP001218188"/>
    </source>
</evidence>